<reference evidence="3" key="1">
    <citation type="journal article" date="2013" name="Nature">
        <title>Pan genome of the phytoplankton Emiliania underpins its global distribution.</title>
        <authorList>
            <person name="Read B.A."/>
            <person name="Kegel J."/>
            <person name="Klute M.J."/>
            <person name="Kuo A."/>
            <person name="Lefebvre S.C."/>
            <person name="Maumus F."/>
            <person name="Mayer C."/>
            <person name="Miller J."/>
            <person name="Monier A."/>
            <person name="Salamov A."/>
            <person name="Young J."/>
            <person name="Aguilar M."/>
            <person name="Claverie J.M."/>
            <person name="Frickenhaus S."/>
            <person name="Gonzalez K."/>
            <person name="Herman E.K."/>
            <person name="Lin Y.C."/>
            <person name="Napier J."/>
            <person name="Ogata H."/>
            <person name="Sarno A.F."/>
            <person name="Shmutz J."/>
            <person name="Schroeder D."/>
            <person name="de Vargas C."/>
            <person name="Verret F."/>
            <person name="von Dassow P."/>
            <person name="Valentin K."/>
            <person name="Van de Peer Y."/>
            <person name="Wheeler G."/>
            <person name="Dacks J.B."/>
            <person name="Delwiche C.F."/>
            <person name="Dyhrman S.T."/>
            <person name="Glockner G."/>
            <person name="John U."/>
            <person name="Richards T."/>
            <person name="Worden A.Z."/>
            <person name="Zhang X."/>
            <person name="Grigoriev I.V."/>
            <person name="Allen A.E."/>
            <person name="Bidle K."/>
            <person name="Borodovsky M."/>
            <person name="Bowler C."/>
            <person name="Brownlee C."/>
            <person name="Cock J.M."/>
            <person name="Elias M."/>
            <person name="Gladyshev V.N."/>
            <person name="Groth M."/>
            <person name="Guda C."/>
            <person name="Hadaegh A."/>
            <person name="Iglesias-Rodriguez M.D."/>
            <person name="Jenkins J."/>
            <person name="Jones B.M."/>
            <person name="Lawson T."/>
            <person name="Leese F."/>
            <person name="Lindquist E."/>
            <person name="Lobanov A."/>
            <person name="Lomsadze A."/>
            <person name="Malik S.B."/>
            <person name="Marsh M.E."/>
            <person name="Mackinder L."/>
            <person name="Mock T."/>
            <person name="Mueller-Roeber B."/>
            <person name="Pagarete A."/>
            <person name="Parker M."/>
            <person name="Probert I."/>
            <person name="Quesneville H."/>
            <person name="Raines C."/>
            <person name="Rensing S.A."/>
            <person name="Riano-Pachon D.M."/>
            <person name="Richier S."/>
            <person name="Rokitta S."/>
            <person name="Shiraiwa Y."/>
            <person name="Soanes D.M."/>
            <person name="van der Giezen M."/>
            <person name="Wahlund T.M."/>
            <person name="Williams B."/>
            <person name="Wilson W."/>
            <person name="Wolfe G."/>
            <person name="Wurch L.L."/>
        </authorList>
    </citation>
    <scope>NUCLEOTIDE SEQUENCE</scope>
</reference>
<dbReference type="InterPro" id="IPR001646">
    <property type="entry name" value="5peptide_repeat"/>
</dbReference>
<evidence type="ECO:0000313" key="3">
    <source>
        <dbReference type="Proteomes" id="UP000013827"/>
    </source>
</evidence>
<dbReference type="KEGG" id="ehx:EMIHUDRAFT_255620"/>
<accession>A0A0D3J843</accession>
<dbReference type="Proteomes" id="UP000013827">
    <property type="component" value="Unassembled WGS sequence"/>
</dbReference>
<protein>
    <recommendedName>
        <fullName evidence="4">Pherophorin domain-containing protein</fullName>
    </recommendedName>
</protein>
<dbReference type="HOGENOM" id="CLU_1345363_0_0_1"/>
<sequence>MPAKVLLIASVLVVPAQAPPPTIHPDCNVVCVGVPCGTFYDTTCSDQAVKLPSCNCGNCCRPDPPATQAVAAHATPAAQTPVFTTRGPNSVVLWQPPGPGRKAGACAGPTTMQADPIWQAVTIAECQEYCALDIECVAIEFTEFVPKWQRLYAREYARCMAIDLPSKCAKLDGASLKGASFGGANLKSVSFVGANLDGADFTPG</sequence>
<dbReference type="AlphaFoldDB" id="A0A0D3J843"/>
<evidence type="ECO:0008006" key="4">
    <source>
        <dbReference type="Google" id="ProtNLM"/>
    </source>
</evidence>
<name>A0A0D3J843_EMIH1</name>
<reference evidence="2" key="2">
    <citation type="submission" date="2024-10" db="UniProtKB">
        <authorList>
            <consortium name="EnsemblProtists"/>
        </authorList>
    </citation>
    <scope>IDENTIFICATION</scope>
</reference>
<feature type="signal peptide" evidence="1">
    <location>
        <begin position="1"/>
        <end position="18"/>
    </location>
</feature>
<dbReference type="PaxDb" id="2903-EOD19678"/>
<feature type="chain" id="PRO_5044205895" description="Pherophorin domain-containing protein" evidence="1">
    <location>
        <begin position="19"/>
        <end position="204"/>
    </location>
</feature>
<dbReference type="SUPFAM" id="SSF141571">
    <property type="entry name" value="Pentapeptide repeat-like"/>
    <property type="match status" value="1"/>
</dbReference>
<dbReference type="GeneID" id="17265225"/>
<dbReference type="EnsemblProtists" id="EOD19678">
    <property type="protein sequence ID" value="EOD19678"/>
    <property type="gene ID" value="EMIHUDRAFT_255620"/>
</dbReference>
<keyword evidence="1" id="KW-0732">Signal</keyword>
<evidence type="ECO:0000313" key="2">
    <source>
        <dbReference type="EnsemblProtists" id="EOD19678"/>
    </source>
</evidence>
<dbReference type="Gene3D" id="2.160.20.80">
    <property type="entry name" value="E3 ubiquitin-protein ligase SopA"/>
    <property type="match status" value="1"/>
</dbReference>
<evidence type="ECO:0000256" key="1">
    <source>
        <dbReference type="SAM" id="SignalP"/>
    </source>
</evidence>
<dbReference type="RefSeq" id="XP_005772107.1">
    <property type="nucleotide sequence ID" value="XM_005772050.1"/>
</dbReference>
<proteinExistence type="predicted"/>
<organism evidence="2 3">
    <name type="scientific">Emiliania huxleyi (strain CCMP1516)</name>
    <dbReference type="NCBI Taxonomy" id="280463"/>
    <lineage>
        <taxon>Eukaryota</taxon>
        <taxon>Haptista</taxon>
        <taxon>Haptophyta</taxon>
        <taxon>Prymnesiophyceae</taxon>
        <taxon>Isochrysidales</taxon>
        <taxon>Noelaerhabdaceae</taxon>
        <taxon>Emiliania</taxon>
    </lineage>
</organism>
<keyword evidence="3" id="KW-1185">Reference proteome</keyword>
<dbReference type="Pfam" id="PF00805">
    <property type="entry name" value="Pentapeptide"/>
    <property type="match status" value="1"/>
</dbReference>